<feature type="region of interest" description="Disordered" evidence="7">
    <location>
        <begin position="1"/>
        <end position="95"/>
    </location>
</feature>
<gene>
    <name evidence="8" type="ORF">B0T11DRAFT_272522</name>
</gene>
<comment type="similarity">
    <text evidence="2">Belongs to the NOP14 family.</text>
</comment>
<keyword evidence="3" id="KW-0690">Ribosome biogenesis</keyword>
<feature type="region of interest" description="Disordered" evidence="7">
    <location>
        <begin position="300"/>
        <end position="444"/>
    </location>
</feature>
<comment type="subcellular location">
    <subcellularLocation>
        <location evidence="1">Nucleus</location>
        <location evidence="1">Nucleolus</location>
    </subcellularLocation>
</comment>
<sequence length="920" mass="104161">MAGGGSHLKRLKASLRDQGITGPQKSKKQKREARGEQSDKRLKRHEALKQIREQFNPFDLNHAKAPKFEVTTNRPKTGSAAKGIIGRPTAANSAAEELRRETILADYQNRSKVGGIIDRRFGELDQNMTEEARAMERFAAEKQRRHKRSNLFDLEEPDALNEPLTHMGQALTFEEGGDDFNEDDLGSDSDNEARRKILKRLRAAEEDGESDPEPERKKTKNEIYEEIIAKSKQGKYERQVAKDEDEEMRMELDKELPDLRKLLAGHKGKPAPDAAKPVRLVAGVEQSAFNKDFDRRLKQLVLDRRSKPTDRTKTEEEQAEEAAKKLRELEEKRQKRMRGESVSSDESSGEESEKEEEPQPAFQFLEDEPEDFGLGQGIRADKSKSKRRPTATELGFEDEDDFEIDDDLVASGSDLEPLSSDDEDEDSNEGEGDSDEEAPEDYEDDEFTKDLLNEEEMKSSVFSKRPTATGTSSENVDASDLPYSFPCPTTVDELRELVDKYPLEQLPKIIQRIRALYHPKLDSKHKEKMEGFSEALVDFIGEDHAASGRLQAETRAEFFTALEQVIRHLHSLAKSQPIIIAKAFRARLQEIGVERTLAMHTGDLLLLHAIGVVFSVSDHFHPVVTPAMLTAARQLGNKPQKTLQDHARGIYLSTLTVSWSQLSKRYVPEAINSILQTLAALSPSPPAASWPGYFPVHESTVRISKGSKAQLRKLRFSDCAAQDLSATEETELAVALVGTACSLLEAAATTWAKAASFHETFEPAIQILKHLTSKPVRSQLPAALVERAQRTQKQLSHAIHIARLSRRTVELHHHRPLAIKSGIPRFEDTFDPTKHYDPDRERAELAKLRAEHKRERKSAMREIRKDARFMAREQLKTKVARDEAHKKKMDRLVAEIQNEEGREANAYEREREGRKKARSR</sequence>
<evidence type="ECO:0000313" key="9">
    <source>
        <dbReference type="Proteomes" id="UP000813385"/>
    </source>
</evidence>
<evidence type="ECO:0000256" key="5">
    <source>
        <dbReference type="ARBA" id="ARBA00023242"/>
    </source>
</evidence>
<feature type="compositionally biased region" description="Acidic residues" evidence="7">
    <location>
        <begin position="419"/>
        <end position="444"/>
    </location>
</feature>
<feature type="region of interest" description="Disordered" evidence="7">
    <location>
        <begin position="456"/>
        <end position="484"/>
    </location>
</feature>
<dbReference type="OrthoDB" id="441771at2759"/>
<keyword evidence="9" id="KW-1185">Reference proteome</keyword>
<dbReference type="AlphaFoldDB" id="A0A8K0TTB4"/>
<dbReference type="PANTHER" id="PTHR23183">
    <property type="entry name" value="NOP14"/>
    <property type="match status" value="1"/>
</dbReference>
<evidence type="ECO:0000256" key="1">
    <source>
        <dbReference type="ARBA" id="ARBA00004604"/>
    </source>
</evidence>
<dbReference type="Proteomes" id="UP000813385">
    <property type="component" value="Unassembled WGS sequence"/>
</dbReference>
<feature type="compositionally biased region" description="Acidic residues" evidence="7">
    <location>
        <begin position="395"/>
        <end position="408"/>
    </location>
</feature>
<feature type="compositionally biased region" description="Basic and acidic residues" evidence="7">
    <location>
        <begin position="300"/>
        <end position="339"/>
    </location>
</feature>
<evidence type="ECO:0000256" key="4">
    <source>
        <dbReference type="ARBA" id="ARBA00022552"/>
    </source>
</evidence>
<dbReference type="EMBL" id="JAGPXD010000001">
    <property type="protein sequence ID" value="KAH7376530.1"/>
    <property type="molecule type" value="Genomic_DNA"/>
</dbReference>
<keyword evidence="5" id="KW-0539">Nucleus</keyword>
<feature type="region of interest" description="Disordered" evidence="7">
    <location>
        <begin position="139"/>
        <end position="222"/>
    </location>
</feature>
<comment type="caution">
    <text evidence="8">The sequence shown here is derived from an EMBL/GenBank/DDBJ whole genome shotgun (WGS) entry which is preliminary data.</text>
</comment>
<comment type="function">
    <text evidence="6">Involved in nucleolar processing of pre-18S ribosomal RNA. Has a role in the nuclear export of 40S pre-ribosomal subunit to the cytoplasm.</text>
</comment>
<evidence type="ECO:0000256" key="7">
    <source>
        <dbReference type="SAM" id="MobiDB-lite"/>
    </source>
</evidence>
<protein>
    <submittedName>
        <fullName evidence="8">Nop14-like family protein</fullName>
    </submittedName>
</protein>
<organism evidence="8 9">
    <name type="scientific">Plectosphaerella cucumerina</name>
    <dbReference type="NCBI Taxonomy" id="40658"/>
    <lineage>
        <taxon>Eukaryota</taxon>
        <taxon>Fungi</taxon>
        <taxon>Dikarya</taxon>
        <taxon>Ascomycota</taxon>
        <taxon>Pezizomycotina</taxon>
        <taxon>Sordariomycetes</taxon>
        <taxon>Hypocreomycetidae</taxon>
        <taxon>Glomerellales</taxon>
        <taxon>Plectosphaerellaceae</taxon>
        <taxon>Plectosphaerella</taxon>
    </lineage>
</organism>
<dbReference type="GO" id="GO:0030692">
    <property type="term" value="C:Noc4p-Nop14p complex"/>
    <property type="evidence" value="ECO:0007669"/>
    <property type="project" value="TreeGrafter"/>
</dbReference>
<feature type="compositionally biased region" description="Acidic residues" evidence="7">
    <location>
        <begin position="347"/>
        <end position="358"/>
    </location>
</feature>
<dbReference type="PANTHER" id="PTHR23183:SF0">
    <property type="entry name" value="NUCLEOLAR PROTEIN 14"/>
    <property type="match status" value="1"/>
</dbReference>
<feature type="region of interest" description="Disordered" evidence="7">
    <location>
        <begin position="895"/>
        <end position="920"/>
    </location>
</feature>
<name>A0A8K0TTB4_9PEZI</name>
<feature type="compositionally biased region" description="Basic and acidic residues" evidence="7">
    <location>
        <begin position="32"/>
        <end position="52"/>
    </location>
</feature>
<proteinExistence type="inferred from homology"/>
<dbReference type="InterPro" id="IPR007276">
    <property type="entry name" value="Nop14"/>
</dbReference>
<evidence type="ECO:0000256" key="3">
    <source>
        <dbReference type="ARBA" id="ARBA00022517"/>
    </source>
</evidence>
<dbReference type="Pfam" id="PF04147">
    <property type="entry name" value="Nop14"/>
    <property type="match status" value="1"/>
</dbReference>
<feature type="compositionally biased region" description="Acidic residues" evidence="7">
    <location>
        <begin position="175"/>
        <end position="190"/>
    </location>
</feature>
<feature type="compositionally biased region" description="Basic and acidic residues" evidence="7">
    <location>
        <begin position="213"/>
        <end position="222"/>
    </location>
</feature>
<accession>A0A8K0TTB4</accession>
<evidence type="ECO:0000256" key="2">
    <source>
        <dbReference type="ARBA" id="ARBA00007466"/>
    </source>
</evidence>
<keyword evidence="4" id="KW-0698">rRNA processing</keyword>
<dbReference type="GO" id="GO:0032040">
    <property type="term" value="C:small-subunit processome"/>
    <property type="evidence" value="ECO:0007669"/>
    <property type="project" value="InterPro"/>
</dbReference>
<feature type="compositionally biased region" description="Basic and acidic residues" evidence="7">
    <location>
        <begin position="895"/>
        <end position="913"/>
    </location>
</feature>
<dbReference type="GO" id="GO:0030490">
    <property type="term" value="P:maturation of SSU-rRNA"/>
    <property type="evidence" value="ECO:0007669"/>
    <property type="project" value="TreeGrafter"/>
</dbReference>
<reference evidence="8" key="1">
    <citation type="journal article" date="2021" name="Nat. Commun.">
        <title>Genetic determinants of endophytism in the Arabidopsis root mycobiome.</title>
        <authorList>
            <person name="Mesny F."/>
            <person name="Miyauchi S."/>
            <person name="Thiergart T."/>
            <person name="Pickel B."/>
            <person name="Atanasova L."/>
            <person name="Karlsson M."/>
            <person name="Huettel B."/>
            <person name="Barry K.W."/>
            <person name="Haridas S."/>
            <person name="Chen C."/>
            <person name="Bauer D."/>
            <person name="Andreopoulos W."/>
            <person name="Pangilinan J."/>
            <person name="LaButti K."/>
            <person name="Riley R."/>
            <person name="Lipzen A."/>
            <person name="Clum A."/>
            <person name="Drula E."/>
            <person name="Henrissat B."/>
            <person name="Kohler A."/>
            <person name="Grigoriev I.V."/>
            <person name="Martin F.M."/>
            <person name="Hacquard S."/>
        </authorList>
    </citation>
    <scope>NUCLEOTIDE SEQUENCE</scope>
    <source>
        <strain evidence="8">MPI-CAGE-AT-0016</strain>
    </source>
</reference>
<evidence type="ECO:0000256" key="6">
    <source>
        <dbReference type="ARBA" id="ARBA00024695"/>
    </source>
</evidence>
<feature type="compositionally biased region" description="Polar residues" evidence="7">
    <location>
        <begin position="460"/>
        <end position="476"/>
    </location>
</feature>
<evidence type="ECO:0000313" key="8">
    <source>
        <dbReference type="EMBL" id="KAH7376530.1"/>
    </source>
</evidence>